<dbReference type="GO" id="GO:0005730">
    <property type="term" value="C:nucleolus"/>
    <property type="evidence" value="ECO:0007669"/>
    <property type="project" value="TreeGrafter"/>
</dbReference>
<reference evidence="2" key="1">
    <citation type="submission" date="2022-08" db="EMBL/GenBank/DDBJ databases">
        <authorList>
            <consortium name="DOE Joint Genome Institute"/>
            <person name="Min B."/>
            <person name="Riley R."/>
            <person name="Sierra-Patev S."/>
            <person name="Naranjo-Ortiz M."/>
            <person name="Looney B."/>
            <person name="Konkel Z."/>
            <person name="Slot J.C."/>
            <person name="Sakamoto Y."/>
            <person name="Steenwyk J.L."/>
            <person name="Rokas A."/>
            <person name="Carro J."/>
            <person name="Camarero S."/>
            <person name="Ferreira P."/>
            <person name="Molpeceres G."/>
            <person name="Ruiz-Duenas F.J."/>
            <person name="Serrano A."/>
            <person name="Henrissat B."/>
            <person name="Drula E."/>
            <person name="Hughes K.W."/>
            <person name="Mata J.L."/>
            <person name="Ishikawa N.K."/>
            <person name="Vargas-Isla R."/>
            <person name="Ushijima S."/>
            <person name="Smith C.A."/>
            <person name="Ahrendt S."/>
            <person name="Andreopoulos W."/>
            <person name="He G."/>
            <person name="Labutti K."/>
            <person name="Lipzen A."/>
            <person name="Ng V."/>
            <person name="Sandor L."/>
            <person name="Barry K."/>
            <person name="Martinez A.T."/>
            <person name="Xiao Y."/>
            <person name="Gibbons J.G."/>
            <person name="Terashima K."/>
            <person name="Hibbett D.S."/>
            <person name="Grigoriev I.V."/>
        </authorList>
    </citation>
    <scope>NUCLEOTIDE SEQUENCE</scope>
    <source>
        <strain evidence="2">Sp2 HRB7682 ss15</strain>
    </source>
</reference>
<dbReference type="EMBL" id="JANVFS010000039">
    <property type="protein sequence ID" value="KAJ4467932.1"/>
    <property type="molecule type" value="Genomic_DNA"/>
</dbReference>
<feature type="compositionally biased region" description="Basic residues" evidence="1">
    <location>
        <begin position="152"/>
        <end position="165"/>
    </location>
</feature>
<dbReference type="PANTHER" id="PTHR13507">
    <property type="entry name" value="PRKR-INTERACTING PROTEIN 1"/>
    <property type="match status" value="1"/>
</dbReference>
<gene>
    <name evidence="2" type="ORF">C8J55DRAFT_207052</name>
</gene>
<name>A0A9W8ZXG7_9AGAR</name>
<feature type="compositionally biased region" description="Acidic residues" evidence="1">
    <location>
        <begin position="210"/>
        <end position="221"/>
    </location>
</feature>
<feature type="compositionally biased region" description="Polar residues" evidence="1">
    <location>
        <begin position="170"/>
        <end position="180"/>
    </location>
</feature>
<dbReference type="InterPro" id="IPR009548">
    <property type="entry name" value="Prkrip1"/>
</dbReference>
<dbReference type="GO" id="GO:0019901">
    <property type="term" value="F:protein kinase binding"/>
    <property type="evidence" value="ECO:0007669"/>
    <property type="project" value="TreeGrafter"/>
</dbReference>
<comment type="caution">
    <text evidence="2">The sequence shown here is derived from an EMBL/GenBank/DDBJ whole genome shotgun (WGS) entry which is preliminary data.</text>
</comment>
<dbReference type="GO" id="GO:0004860">
    <property type="term" value="F:protein kinase inhibitor activity"/>
    <property type="evidence" value="ECO:0007669"/>
    <property type="project" value="TreeGrafter"/>
</dbReference>
<feature type="region of interest" description="Disordered" evidence="1">
    <location>
        <begin position="128"/>
        <end position="259"/>
    </location>
</feature>
<evidence type="ECO:0000313" key="2">
    <source>
        <dbReference type="EMBL" id="KAJ4467932.1"/>
    </source>
</evidence>
<proteinExistence type="predicted"/>
<dbReference type="PANTHER" id="PTHR13507:SF0">
    <property type="entry name" value="PRKR-INTERACTING PROTEIN 1"/>
    <property type="match status" value="1"/>
</dbReference>
<dbReference type="AlphaFoldDB" id="A0A9W8ZXG7"/>
<feature type="compositionally biased region" description="Basic and acidic residues" evidence="1">
    <location>
        <begin position="128"/>
        <end position="143"/>
    </location>
</feature>
<sequence length="259" mass="28359">MVLGFRRLEAVTAVVGSSITASTFSFNTYCSNLASMSAQTSDVVPPVNRHKLTAVERQRAQLDKLLKDPTKAAYVPPPPKEKTIRPAREMMKNVQGSSAGAGSGEFHVYKASRRREYERISLLEEAARKEVEDAEFKRKREEAEANAEAKTAKNRAKRQKKKGKAKNAGSESTHGATPSQKEGGDGNDIPLKKRRLVNGRELVFRKQGEDGEDSDENEDEQSVPNHPATEASDPPLGVSASDTRPPPVAPSKIVIHEDD</sequence>
<organism evidence="2 3">
    <name type="scientific">Lentinula lateritia</name>
    <dbReference type="NCBI Taxonomy" id="40482"/>
    <lineage>
        <taxon>Eukaryota</taxon>
        <taxon>Fungi</taxon>
        <taxon>Dikarya</taxon>
        <taxon>Basidiomycota</taxon>
        <taxon>Agaricomycotina</taxon>
        <taxon>Agaricomycetes</taxon>
        <taxon>Agaricomycetidae</taxon>
        <taxon>Agaricales</taxon>
        <taxon>Marasmiineae</taxon>
        <taxon>Omphalotaceae</taxon>
        <taxon>Lentinula</taxon>
    </lineage>
</organism>
<dbReference type="Pfam" id="PF06658">
    <property type="entry name" value="DUF1168"/>
    <property type="match status" value="1"/>
</dbReference>
<evidence type="ECO:0008006" key="4">
    <source>
        <dbReference type="Google" id="ProtNLM"/>
    </source>
</evidence>
<evidence type="ECO:0000256" key="1">
    <source>
        <dbReference type="SAM" id="MobiDB-lite"/>
    </source>
</evidence>
<reference evidence="2" key="2">
    <citation type="journal article" date="2023" name="Proc. Natl. Acad. Sci. U.S.A.">
        <title>A global phylogenomic analysis of the shiitake genus Lentinula.</title>
        <authorList>
            <person name="Sierra-Patev S."/>
            <person name="Min B."/>
            <person name="Naranjo-Ortiz M."/>
            <person name="Looney B."/>
            <person name="Konkel Z."/>
            <person name="Slot J.C."/>
            <person name="Sakamoto Y."/>
            <person name="Steenwyk J.L."/>
            <person name="Rokas A."/>
            <person name="Carro J."/>
            <person name="Camarero S."/>
            <person name="Ferreira P."/>
            <person name="Molpeceres G."/>
            <person name="Ruiz-Duenas F.J."/>
            <person name="Serrano A."/>
            <person name="Henrissat B."/>
            <person name="Drula E."/>
            <person name="Hughes K.W."/>
            <person name="Mata J.L."/>
            <person name="Ishikawa N.K."/>
            <person name="Vargas-Isla R."/>
            <person name="Ushijima S."/>
            <person name="Smith C.A."/>
            <person name="Donoghue J."/>
            <person name="Ahrendt S."/>
            <person name="Andreopoulos W."/>
            <person name="He G."/>
            <person name="LaButti K."/>
            <person name="Lipzen A."/>
            <person name="Ng V."/>
            <person name="Riley R."/>
            <person name="Sandor L."/>
            <person name="Barry K."/>
            <person name="Martinez A.T."/>
            <person name="Xiao Y."/>
            <person name="Gibbons J.G."/>
            <person name="Terashima K."/>
            <person name="Grigoriev I.V."/>
            <person name="Hibbett D."/>
        </authorList>
    </citation>
    <scope>NUCLEOTIDE SEQUENCE</scope>
    <source>
        <strain evidence="2">Sp2 HRB7682 ss15</strain>
    </source>
</reference>
<dbReference type="Proteomes" id="UP001150238">
    <property type="component" value="Unassembled WGS sequence"/>
</dbReference>
<accession>A0A9W8ZXG7</accession>
<dbReference type="GO" id="GO:0003725">
    <property type="term" value="F:double-stranded RNA binding"/>
    <property type="evidence" value="ECO:0007669"/>
    <property type="project" value="InterPro"/>
</dbReference>
<evidence type="ECO:0000313" key="3">
    <source>
        <dbReference type="Proteomes" id="UP001150238"/>
    </source>
</evidence>
<protein>
    <recommendedName>
        <fullName evidence="4">DUF1168-domain-containing protein</fullName>
    </recommendedName>
</protein>